<evidence type="ECO:0000313" key="1">
    <source>
        <dbReference type="EMBL" id="MBC8433877.1"/>
    </source>
</evidence>
<name>A0A8J6P5G4_9BACT</name>
<organism evidence="1 2">
    <name type="scientific">Candidatus Desulfatibia vada</name>
    <dbReference type="NCBI Taxonomy" id="2841696"/>
    <lineage>
        <taxon>Bacteria</taxon>
        <taxon>Pseudomonadati</taxon>
        <taxon>Thermodesulfobacteriota</taxon>
        <taxon>Desulfobacteria</taxon>
        <taxon>Desulfobacterales</taxon>
        <taxon>Desulfobacterales incertae sedis</taxon>
        <taxon>Candidatus Desulfatibia</taxon>
    </lineage>
</organism>
<protein>
    <submittedName>
        <fullName evidence="1">DUF4258 domain-containing protein</fullName>
    </submittedName>
</protein>
<dbReference type="EMBL" id="JACNIG010000348">
    <property type="protein sequence ID" value="MBC8433877.1"/>
    <property type="molecule type" value="Genomic_DNA"/>
</dbReference>
<dbReference type="AlphaFoldDB" id="A0A8J6P5G4"/>
<accession>A0A8J6P5G4</accession>
<evidence type="ECO:0000313" key="2">
    <source>
        <dbReference type="Proteomes" id="UP000605201"/>
    </source>
</evidence>
<dbReference type="Proteomes" id="UP000605201">
    <property type="component" value="Unassembled WGS sequence"/>
</dbReference>
<proteinExistence type="predicted"/>
<sequence length="90" mass="10693">MKYFNWSSDKNEILKHTRGISFEEIVYLVQSGKILGIEENPRRSNQKMYILEIENFAVIVPFVEKDNEIFLKTAFPSRKYTKRYGLKKGE</sequence>
<reference evidence="1 2" key="1">
    <citation type="submission" date="2020-08" db="EMBL/GenBank/DDBJ databases">
        <title>Bridging the membrane lipid divide: bacteria of the FCB group superphylum have the potential to synthesize archaeal ether lipids.</title>
        <authorList>
            <person name="Villanueva L."/>
            <person name="Von Meijenfeldt F.A.B."/>
            <person name="Westbye A.B."/>
            <person name="Yadav S."/>
            <person name="Hopmans E.C."/>
            <person name="Dutilh B.E."/>
            <person name="Sinninghe Damste J.S."/>
        </authorList>
    </citation>
    <scope>NUCLEOTIDE SEQUENCE [LARGE SCALE GENOMIC DNA]</scope>
    <source>
        <strain evidence="1">NIOZ-UU17</strain>
    </source>
</reference>
<gene>
    <name evidence="1" type="ORF">H8D96_18350</name>
</gene>
<comment type="caution">
    <text evidence="1">The sequence shown here is derived from an EMBL/GenBank/DDBJ whole genome shotgun (WGS) entry which is preliminary data.</text>
</comment>